<feature type="transmembrane region" description="Helical" evidence="1">
    <location>
        <begin position="167"/>
        <end position="186"/>
    </location>
</feature>
<feature type="transmembrane region" description="Helical" evidence="1">
    <location>
        <begin position="329"/>
        <end position="354"/>
    </location>
</feature>
<feature type="transmembrane region" description="Helical" evidence="1">
    <location>
        <begin position="374"/>
        <end position="402"/>
    </location>
</feature>
<dbReference type="KEGG" id="abut:Ami103574_07160"/>
<reference evidence="2 3" key="1">
    <citation type="submission" date="2020-02" db="EMBL/GenBank/DDBJ databases">
        <authorList>
            <person name="Kim Y.B."/>
            <person name="Roh S.W."/>
        </authorList>
    </citation>
    <scope>NUCLEOTIDE SEQUENCE [LARGE SCALE GENOMIC DNA]</scope>
    <source>
        <strain evidence="2 3">DSM 103574</strain>
    </source>
</reference>
<feature type="transmembrane region" description="Helical" evidence="1">
    <location>
        <begin position="39"/>
        <end position="58"/>
    </location>
</feature>
<feature type="transmembrane region" description="Helical" evidence="1">
    <location>
        <begin position="70"/>
        <end position="86"/>
    </location>
</feature>
<evidence type="ECO:0000313" key="3">
    <source>
        <dbReference type="Proteomes" id="UP000466848"/>
    </source>
</evidence>
<gene>
    <name evidence="2" type="ORF">Ami103574_07160</name>
</gene>
<proteinExistence type="predicted"/>
<feature type="transmembrane region" description="Helical" evidence="1">
    <location>
        <begin position="198"/>
        <end position="222"/>
    </location>
</feature>
<dbReference type="Proteomes" id="UP000466848">
    <property type="component" value="Chromosome"/>
</dbReference>
<feature type="transmembrane region" description="Helical" evidence="1">
    <location>
        <begin position="92"/>
        <end position="112"/>
    </location>
</feature>
<evidence type="ECO:0000313" key="2">
    <source>
        <dbReference type="EMBL" id="QIB69111.1"/>
    </source>
</evidence>
<feature type="transmembrane region" description="Helical" evidence="1">
    <location>
        <begin position="12"/>
        <end position="33"/>
    </location>
</feature>
<dbReference type="AlphaFoldDB" id="A0A858BSZ4"/>
<keyword evidence="1" id="KW-0812">Transmembrane</keyword>
<dbReference type="RefSeq" id="WP_163066070.1">
    <property type="nucleotide sequence ID" value="NZ_CP048649.1"/>
</dbReference>
<keyword evidence="3" id="KW-1185">Reference proteome</keyword>
<evidence type="ECO:0000256" key="1">
    <source>
        <dbReference type="SAM" id="Phobius"/>
    </source>
</evidence>
<evidence type="ECO:0008006" key="4">
    <source>
        <dbReference type="Google" id="ProtNLM"/>
    </source>
</evidence>
<accession>A0A858BSZ4</accession>
<sequence>MKPCRGKFNSELVIMLFFLLTPLIEILNSNLLMNFGGDSVLGKIYRFFYILAMFVILFKDRFRKKSLNKIIVFISIITFSATIKGICFNTNFIETFFIGSKYLLPVMTFIVLEELNNKNKLKNDFFYSVMYKYSIILPFTYILPLILKMGYYQYSNHIGYKGLNYQINDINIIFGCTSLFLLYLFIKTKHIKYATLTLLNVFCLLYMQTKTSIIIVALSLLVSGLQYTKGRNRLIKLVIQIMVMILIISVISTKFQDQIIGYFARLNEMYVYMTKQGYSFFEFLTTTRSSRLSQIQYVYDFDKLSGYLKCLVGLPEKQFLNSEMDFFDIFFRFGIGMLLFILIFFIRPLIIAIFNYTYSKDIEDAQLLCIYSVMILFSAFGGHVLMSAYSGAVLALVGYEIIRRYHFIRIKQGEVKCH</sequence>
<name>A0A858BSZ4_9FIRM</name>
<dbReference type="EMBL" id="CP048649">
    <property type="protein sequence ID" value="QIB69111.1"/>
    <property type="molecule type" value="Genomic_DNA"/>
</dbReference>
<protein>
    <recommendedName>
        <fullName evidence="4">O-antigen ligase like membrane protein</fullName>
    </recommendedName>
</protein>
<feature type="transmembrane region" description="Helical" evidence="1">
    <location>
        <begin position="124"/>
        <end position="147"/>
    </location>
</feature>
<keyword evidence="1" id="KW-1133">Transmembrane helix</keyword>
<keyword evidence="1" id="KW-0472">Membrane</keyword>
<organism evidence="2 3">
    <name type="scientific">Aminipila butyrica</name>
    <dbReference type="NCBI Taxonomy" id="433296"/>
    <lineage>
        <taxon>Bacteria</taxon>
        <taxon>Bacillati</taxon>
        <taxon>Bacillota</taxon>
        <taxon>Clostridia</taxon>
        <taxon>Peptostreptococcales</taxon>
        <taxon>Anaerovoracaceae</taxon>
        <taxon>Aminipila</taxon>
    </lineage>
</organism>
<feature type="transmembrane region" description="Helical" evidence="1">
    <location>
        <begin position="234"/>
        <end position="255"/>
    </location>
</feature>